<evidence type="ECO:0000256" key="4">
    <source>
        <dbReference type="ARBA" id="ARBA00023136"/>
    </source>
</evidence>
<comment type="caution">
    <text evidence="9">The sequence shown here is derived from an EMBL/GenBank/DDBJ whole genome shotgun (WGS) entry which is preliminary data.</text>
</comment>
<comment type="subcellular location">
    <subcellularLocation>
        <location evidence="1">Membrane</location>
        <topology evidence="1">Multi-pass membrane protein</topology>
    </subcellularLocation>
</comment>
<dbReference type="InterPro" id="IPR049326">
    <property type="entry name" value="Rhodopsin_dom_fungi"/>
</dbReference>
<feature type="transmembrane region" description="Helical" evidence="7">
    <location>
        <begin position="297"/>
        <end position="316"/>
    </location>
</feature>
<dbReference type="Proteomes" id="UP001600888">
    <property type="component" value="Unassembled WGS sequence"/>
</dbReference>
<feature type="transmembrane region" description="Helical" evidence="7">
    <location>
        <begin position="114"/>
        <end position="133"/>
    </location>
</feature>
<dbReference type="Pfam" id="PF20684">
    <property type="entry name" value="Fung_rhodopsin"/>
    <property type="match status" value="1"/>
</dbReference>
<evidence type="ECO:0000256" key="2">
    <source>
        <dbReference type="ARBA" id="ARBA00022692"/>
    </source>
</evidence>
<feature type="transmembrane region" description="Helical" evidence="7">
    <location>
        <begin position="174"/>
        <end position="200"/>
    </location>
</feature>
<proteinExistence type="inferred from homology"/>
<accession>A0ABR4F144</accession>
<reference evidence="9 10" key="1">
    <citation type="submission" date="2024-03" db="EMBL/GenBank/DDBJ databases">
        <title>A high-quality draft genome sequence of Diaporthe vaccinii, a causative agent of upright dieback and viscid rot disease in cranberry plants.</title>
        <authorList>
            <person name="Sarrasin M."/>
            <person name="Lang B.F."/>
            <person name="Burger G."/>
        </authorList>
    </citation>
    <scope>NUCLEOTIDE SEQUENCE [LARGE SCALE GENOMIC DNA]</scope>
    <source>
        <strain evidence="9 10">IS7</strain>
    </source>
</reference>
<feature type="transmembrane region" description="Helical" evidence="7">
    <location>
        <begin position="255"/>
        <end position="277"/>
    </location>
</feature>
<keyword evidence="4 7" id="KW-0472">Membrane</keyword>
<evidence type="ECO:0000256" key="1">
    <source>
        <dbReference type="ARBA" id="ARBA00004141"/>
    </source>
</evidence>
<evidence type="ECO:0000256" key="6">
    <source>
        <dbReference type="SAM" id="MobiDB-lite"/>
    </source>
</evidence>
<dbReference type="PANTHER" id="PTHR33048:SF2">
    <property type="entry name" value="SRPK"/>
    <property type="match status" value="1"/>
</dbReference>
<evidence type="ECO:0000259" key="8">
    <source>
        <dbReference type="Pfam" id="PF20684"/>
    </source>
</evidence>
<keyword evidence="3 7" id="KW-1133">Transmembrane helix</keyword>
<protein>
    <recommendedName>
        <fullName evidence="8">Rhodopsin domain-containing protein</fullName>
    </recommendedName>
</protein>
<evidence type="ECO:0000256" key="3">
    <source>
        <dbReference type="ARBA" id="ARBA00022989"/>
    </source>
</evidence>
<gene>
    <name evidence="9" type="ORF">FJTKL_03802</name>
</gene>
<feature type="domain" description="Rhodopsin" evidence="8">
    <location>
        <begin position="168"/>
        <end position="313"/>
    </location>
</feature>
<dbReference type="InterPro" id="IPR052337">
    <property type="entry name" value="SAT4-like"/>
</dbReference>
<evidence type="ECO:0000256" key="7">
    <source>
        <dbReference type="SAM" id="Phobius"/>
    </source>
</evidence>
<organism evidence="9 10">
    <name type="scientific">Diaporthe vaccinii</name>
    <dbReference type="NCBI Taxonomy" id="105482"/>
    <lineage>
        <taxon>Eukaryota</taxon>
        <taxon>Fungi</taxon>
        <taxon>Dikarya</taxon>
        <taxon>Ascomycota</taxon>
        <taxon>Pezizomycotina</taxon>
        <taxon>Sordariomycetes</taxon>
        <taxon>Sordariomycetidae</taxon>
        <taxon>Diaporthales</taxon>
        <taxon>Diaporthaceae</taxon>
        <taxon>Diaporthe</taxon>
        <taxon>Diaporthe eres species complex</taxon>
    </lineage>
</organism>
<dbReference type="PANTHER" id="PTHR33048">
    <property type="entry name" value="PTH11-LIKE INTEGRAL MEMBRANE PROTEIN (AFU_ORTHOLOGUE AFUA_5G11245)"/>
    <property type="match status" value="1"/>
</dbReference>
<keyword evidence="10" id="KW-1185">Reference proteome</keyword>
<comment type="similarity">
    <text evidence="5">Belongs to the SAT4 family.</text>
</comment>
<dbReference type="EMBL" id="JBAWTH010000016">
    <property type="protein sequence ID" value="KAL2288413.1"/>
    <property type="molecule type" value="Genomic_DNA"/>
</dbReference>
<feature type="region of interest" description="Disordered" evidence="6">
    <location>
        <begin position="346"/>
        <end position="372"/>
    </location>
</feature>
<keyword evidence="2 7" id="KW-0812">Transmembrane</keyword>
<name>A0ABR4F144_9PEZI</name>
<evidence type="ECO:0000313" key="10">
    <source>
        <dbReference type="Proteomes" id="UP001600888"/>
    </source>
</evidence>
<feature type="transmembrane region" description="Helical" evidence="7">
    <location>
        <begin position="220"/>
        <end position="243"/>
    </location>
</feature>
<feature type="transmembrane region" description="Helical" evidence="7">
    <location>
        <begin position="21"/>
        <end position="39"/>
    </location>
</feature>
<evidence type="ECO:0000313" key="9">
    <source>
        <dbReference type="EMBL" id="KAL2288413.1"/>
    </source>
</evidence>
<sequence>MSTNTEDIVQKAAQARSFTRDGFIFLGIAIAVTLLRTYARWDMAGFKKFQADDYLVWLALMLYAGETASNFQFVKVSRGLANNDMTDEERAALDPNSAEFSMRERGSKANFAAWPQYAVIMWSLKAAMCVYYLRLMVRSCRTHIPLLRHYVPDQTTKDHGLTSLQERSKYRNRIFVGFGMIGVTFAIVIIVIFVSCTPITKWWQMNPDPGPLCYSVSSPAILWTFLACNIITDLYIIWLPMPMLFKSTLPMATKIALATLFGCGIFVTIAGVLRVTYIVYSPHDLHHISFWAVRETFVGIVTTNLPCIFVLVRRWLSPFFSFLRTGSFSSSGKTKMSRLSRPKSVWAGQGGQAAHGSTHKSSTTTATRGGQGFQMDRMGTFAMAEGNSSQERIVQEFPDSDEGGFGFGSKLGRKVSLKRIRGSRDPKAVENVVEHEGIQKMVDITIVEEHRPAATYDVSDEEAGRTTKSFDFPEPRAVVYNRR</sequence>
<evidence type="ECO:0000256" key="5">
    <source>
        <dbReference type="ARBA" id="ARBA00038359"/>
    </source>
</evidence>
<feature type="compositionally biased region" description="Polar residues" evidence="6">
    <location>
        <begin position="359"/>
        <end position="368"/>
    </location>
</feature>